<protein>
    <submittedName>
        <fullName evidence="5">AraC family transcriptional regulator</fullName>
    </submittedName>
</protein>
<dbReference type="Gene3D" id="1.10.10.60">
    <property type="entry name" value="Homeodomain-like"/>
    <property type="match status" value="2"/>
</dbReference>
<dbReference type="GO" id="GO:0043565">
    <property type="term" value="F:sequence-specific DNA binding"/>
    <property type="evidence" value="ECO:0007669"/>
    <property type="project" value="InterPro"/>
</dbReference>
<evidence type="ECO:0000256" key="2">
    <source>
        <dbReference type="ARBA" id="ARBA00023125"/>
    </source>
</evidence>
<dbReference type="RefSeq" id="WP_338394910.1">
    <property type="nucleotide sequence ID" value="NZ_AP025315.1"/>
</dbReference>
<dbReference type="PROSITE" id="PS00041">
    <property type="entry name" value="HTH_ARAC_FAMILY_1"/>
    <property type="match status" value="1"/>
</dbReference>
<evidence type="ECO:0000256" key="1">
    <source>
        <dbReference type="ARBA" id="ARBA00023015"/>
    </source>
</evidence>
<dbReference type="InterPro" id="IPR037923">
    <property type="entry name" value="HTH-like"/>
</dbReference>
<dbReference type="PROSITE" id="PS01124">
    <property type="entry name" value="HTH_ARAC_FAMILY_2"/>
    <property type="match status" value="1"/>
</dbReference>
<keyword evidence="5" id="KW-0614">Plasmid</keyword>
<keyword evidence="6" id="KW-1185">Reference proteome</keyword>
<keyword evidence="1" id="KW-0805">Transcription regulation</keyword>
<sequence length="298" mass="34264">MEHPKIYNTESLINAYLRSEGKSHINPVLSDFFCIRLEEINPFVDYPIRPSVVKSATLIYITAGTFCITLGSEHFEVKPGHVLLIQANKVFSVEIMDDDIRGYTCHFHPDMLAGHIGNRLDCLDILDTWSASEFTLDEDRARFFENIYLRLYHEYYSEYPSQEIIQAYLLALLFELNGIPGSRFSSENKTAARLTHTFKHQLSESLADGITLRDLAERLNVSQNYLNRCVREVTGMTATMMIDKARLLKAKNLLRQTNLSVGRIAESVGIYDSSYFSRFFKKHEGLTPKQFRNKEPKS</sequence>
<geneLocation type="plasmid" evidence="5 6">
    <name>pFA1</name>
</geneLocation>
<dbReference type="InterPro" id="IPR018062">
    <property type="entry name" value="HTH_AraC-typ_CS"/>
</dbReference>
<keyword evidence="2" id="KW-0238">DNA-binding</keyword>
<keyword evidence="3" id="KW-0804">Transcription</keyword>
<evidence type="ECO:0000256" key="3">
    <source>
        <dbReference type="ARBA" id="ARBA00023163"/>
    </source>
</evidence>
<feature type="domain" description="HTH araC/xylS-type" evidence="4">
    <location>
        <begin position="192"/>
        <end position="294"/>
    </location>
</feature>
<evidence type="ECO:0000313" key="5">
    <source>
        <dbReference type="EMBL" id="BDD11411.1"/>
    </source>
</evidence>
<accession>A0AAU9DDY7</accession>
<dbReference type="KEGG" id="fax:FUAX_38430"/>
<dbReference type="CDD" id="cd00093">
    <property type="entry name" value="HTH_XRE"/>
    <property type="match status" value="1"/>
</dbReference>
<proteinExistence type="predicted"/>
<dbReference type="PRINTS" id="PR00032">
    <property type="entry name" value="HTHARAC"/>
</dbReference>
<dbReference type="InterPro" id="IPR018060">
    <property type="entry name" value="HTH_AraC"/>
</dbReference>
<dbReference type="SUPFAM" id="SSF51215">
    <property type="entry name" value="Regulatory protein AraC"/>
    <property type="match status" value="1"/>
</dbReference>
<dbReference type="InterPro" id="IPR001387">
    <property type="entry name" value="Cro/C1-type_HTH"/>
</dbReference>
<gene>
    <name evidence="5" type="ORF">FUAX_38430</name>
</gene>
<dbReference type="Pfam" id="PF12833">
    <property type="entry name" value="HTH_18"/>
    <property type="match status" value="1"/>
</dbReference>
<organism evidence="5 6">
    <name type="scientific">Fulvitalea axinellae</name>
    <dbReference type="NCBI Taxonomy" id="1182444"/>
    <lineage>
        <taxon>Bacteria</taxon>
        <taxon>Pseudomonadati</taxon>
        <taxon>Bacteroidota</taxon>
        <taxon>Cytophagia</taxon>
        <taxon>Cytophagales</taxon>
        <taxon>Persicobacteraceae</taxon>
        <taxon>Fulvitalea</taxon>
    </lineage>
</organism>
<dbReference type="PANTHER" id="PTHR43280">
    <property type="entry name" value="ARAC-FAMILY TRANSCRIPTIONAL REGULATOR"/>
    <property type="match status" value="1"/>
</dbReference>
<name>A0AAU9DDY7_9BACT</name>
<evidence type="ECO:0000313" key="6">
    <source>
        <dbReference type="Proteomes" id="UP001348817"/>
    </source>
</evidence>
<dbReference type="SMART" id="SM00342">
    <property type="entry name" value="HTH_ARAC"/>
    <property type="match status" value="1"/>
</dbReference>
<dbReference type="Proteomes" id="UP001348817">
    <property type="component" value="Plasmid pFA1"/>
</dbReference>
<dbReference type="SUPFAM" id="SSF46689">
    <property type="entry name" value="Homeodomain-like"/>
    <property type="match status" value="1"/>
</dbReference>
<reference evidence="5 6" key="1">
    <citation type="submission" date="2021-12" db="EMBL/GenBank/DDBJ databases">
        <title>Genome sequencing of bacteria with rrn-lacking chromosome and rrn-plasmid.</title>
        <authorList>
            <person name="Anda M."/>
            <person name="Iwasaki W."/>
        </authorList>
    </citation>
    <scope>NUCLEOTIDE SEQUENCE [LARGE SCALE GENOMIC DNA]</scope>
    <source>
        <strain evidence="5 6">DSM 100852</strain>
        <plasmid evidence="5 6">pFA1</plasmid>
    </source>
</reference>
<dbReference type="EMBL" id="AP025315">
    <property type="protein sequence ID" value="BDD11411.1"/>
    <property type="molecule type" value="Genomic_DNA"/>
</dbReference>
<dbReference type="AlphaFoldDB" id="A0AAU9DDY7"/>
<evidence type="ECO:0000259" key="4">
    <source>
        <dbReference type="PROSITE" id="PS01124"/>
    </source>
</evidence>
<dbReference type="Pfam" id="PF02311">
    <property type="entry name" value="AraC_binding"/>
    <property type="match status" value="1"/>
</dbReference>
<dbReference type="InterPro" id="IPR009057">
    <property type="entry name" value="Homeodomain-like_sf"/>
</dbReference>
<dbReference type="InterPro" id="IPR003313">
    <property type="entry name" value="AraC-bd"/>
</dbReference>
<dbReference type="InterPro" id="IPR020449">
    <property type="entry name" value="Tscrpt_reg_AraC-type_HTH"/>
</dbReference>
<dbReference type="PANTHER" id="PTHR43280:SF32">
    <property type="entry name" value="TRANSCRIPTIONAL REGULATORY PROTEIN"/>
    <property type="match status" value="1"/>
</dbReference>
<dbReference type="GO" id="GO:0003700">
    <property type="term" value="F:DNA-binding transcription factor activity"/>
    <property type="evidence" value="ECO:0007669"/>
    <property type="project" value="InterPro"/>
</dbReference>